<feature type="compositionally biased region" description="Basic and acidic residues" evidence="1">
    <location>
        <begin position="1"/>
        <end position="10"/>
    </location>
</feature>
<accession>A0ABP8UV36</accession>
<comment type="caution">
    <text evidence="2">The sequence shown here is derived from an EMBL/GenBank/DDBJ whole genome shotgun (WGS) entry which is preliminary data.</text>
</comment>
<dbReference type="EMBL" id="BAABHK010000021">
    <property type="protein sequence ID" value="GAA4637971.1"/>
    <property type="molecule type" value="Genomic_DNA"/>
</dbReference>
<organism evidence="2 3">
    <name type="scientific">Actinoallomurus vinaceus</name>
    <dbReference type="NCBI Taxonomy" id="1080074"/>
    <lineage>
        <taxon>Bacteria</taxon>
        <taxon>Bacillati</taxon>
        <taxon>Actinomycetota</taxon>
        <taxon>Actinomycetes</taxon>
        <taxon>Streptosporangiales</taxon>
        <taxon>Thermomonosporaceae</taxon>
        <taxon>Actinoallomurus</taxon>
    </lineage>
</organism>
<evidence type="ECO:0000313" key="2">
    <source>
        <dbReference type="EMBL" id="GAA4637971.1"/>
    </source>
</evidence>
<sequence length="143" mass="14824">MRVLHFRGDLRSPGGQSRPGGDAGAVVGVPPVRDGCPLAEARVDSVRTAGAGVCSRSEDLTCGETPEGDIAGDVTSAAPPFGPPLPEKRVVIPPMTRTNAAMIPPTSTIRRRGACAASALSRRMATARISPLLSRCRPLTRAD</sequence>
<name>A0ABP8UV36_9ACTN</name>
<protein>
    <submittedName>
        <fullName evidence="2">Uncharacterized protein</fullName>
    </submittedName>
</protein>
<evidence type="ECO:0000256" key="1">
    <source>
        <dbReference type="SAM" id="MobiDB-lite"/>
    </source>
</evidence>
<proteinExistence type="predicted"/>
<keyword evidence="3" id="KW-1185">Reference proteome</keyword>
<evidence type="ECO:0000313" key="3">
    <source>
        <dbReference type="Proteomes" id="UP001501442"/>
    </source>
</evidence>
<feature type="region of interest" description="Disordered" evidence="1">
    <location>
        <begin position="64"/>
        <end position="90"/>
    </location>
</feature>
<reference evidence="3" key="1">
    <citation type="journal article" date="2019" name="Int. J. Syst. Evol. Microbiol.">
        <title>The Global Catalogue of Microorganisms (GCM) 10K type strain sequencing project: providing services to taxonomists for standard genome sequencing and annotation.</title>
        <authorList>
            <consortium name="The Broad Institute Genomics Platform"/>
            <consortium name="The Broad Institute Genome Sequencing Center for Infectious Disease"/>
            <person name="Wu L."/>
            <person name="Ma J."/>
        </authorList>
    </citation>
    <scope>NUCLEOTIDE SEQUENCE [LARGE SCALE GENOMIC DNA]</scope>
    <source>
        <strain evidence="3">JCM 17939</strain>
    </source>
</reference>
<gene>
    <name evidence="2" type="ORF">GCM10023196_093900</name>
</gene>
<feature type="region of interest" description="Disordered" evidence="1">
    <location>
        <begin position="1"/>
        <end position="25"/>
    </location>
</feature>
<dbReference type="Proteomes" id="UP001501442">
    <property type="component" value="Unassembled WGS sequence"/>
</dbReference>